<dbReference type="Proteomes" id="UP001500121">
    <property type="component" value="Unassembled WGS sequence"/>
</dbReference>
<evidence type="ECO:0000256" key="12">
    <source>
        <dbReference type="ARBA" id="ARBA00047816"/>
    </source>
</evidence>
<evidence type="ECO:0000256" key="6">
    <source>
        <dbReference type="ARBA" id="ARBA00022692"/>
    </source>
</evidence>
<accession>A0ABP8ZF74</accession>
<evidence type="ECO:0000256" key="3">
    <source>
        <dbReference type="ARBA" id="ARBA00006870"/>
    </source>
</evidence>
<evidence type="ECO:0000313" key="14">
    <source>
        <dbReference type="EMBL" id="GAA4754876.1"/>
    </source>
</evidence>
<feature type="transmembrane region" description="Helical" evidence="13">
    <location>
        <begin position="28"/>
        <end position="48"/>
    </location>
</feature>
<evidence type="ECO:0000313" key="15">
    <source>
        <dbReference type="Proteomes" id="UP001500121"/>
    </source>
</evidence>
<comment type="function">
    <text evidence="1">Part of cytochrome c oxidase, its function is unknown.</text>
</comment>
<feature type="transmembrane region" description="Helical" evidence="13">
    <location>
        <begin position="54"/>
        <end position="74"/>
    </location>
</feature>
<evidence type="ECO:0000256" key="2">
    <source>
        <dbReference type="ARBA" id="ARBA00004651"/>
    </source>
</evidence>
<organism evidence="14 15">
    <name type="scientific">Amnibacterium soli</name>
    <dbReference type="NCBI Taxonomy" id="1282736"/>
    <lineage>
        <taxon>Bacteria</taxon>
        <taxon>Bacillati</taxon>
        <taxon>Actinomycetota</taxon>
        <taxon>Actinomycetes</taxon>
        <taxon>Micrococcales</taxon>
        <taxon>Microbacteriaceae</taxon>
        <taxon>Amnibacterium</taxon>
    </lineage>
</organism>
<dbReference type="InterPro" id="IPR021050">
    <property type="entry name" value="Cyt_c_oxidase_su4_actinobac"/>
</dbReference>
<name>A0ABP8ZF74_9MICO</name>
<keyword evidence="6 13" id="KW-0812">Transmembrane</keyword>
<keyword evidence="9 13" id="KW-0472">Membrane</keyword>
<dbReference type="EC" id="7.1.1.9" evidence="4"/>
<evidence type="ECO:0000256" key="7">
    <source>
        <dbReference type="ARBA" id="ARBA00022967"/>
    </source>
</evidence>
<evidence type="ECO:0000256" key="4">
    <source>
        <dbReference type="ARBA" id="ARBA00012949"/>
    </source>
</evidence>
<comment type="catalytic activity">
    <reaction evidence="12">
        <text>4 Fe(II)-[cytochrome c] + O2 + 8 H(+)(in) = 4 Fe(III)-[cytochrome c] + 2 H2O + 4 H(+)(out)</text>
        <dbReference type="Rhea" id="RHEA:11436"/>
        <dbReference type="Rhea" id="RHEA-COMP:10350"/>
        <dbReference type="Rhea" id="RHEA-COMP:14399"/>
        <dbReference type="ChEBI" id="CHEBI:15377"/>
        <dbReference type="ChEBI" id="CHEBI:15378"/>
        <dbReference type="ChEBI" id="CHEBI:15379"/>
        <dbReference type="ChEBI" id="CHEBI:29033"/>
        <dbReference type="ChEBI" id="CHEBI:29034"/>
        <dbReference type="EC" id="7.1.1.9"/>
    </reaction>
</comment>
<gene>
    <name evidence="14" type="ORF">GCM10025783_29980</name>
</gene>
<evidence type="ECO:0000256" key="1">
    <source>
        <dbReference type="ARBA" id="ARBA00002536"/>
    </source>
</evidence>
<evidence type="ECO:0000256" key="8">
    <source>
        <dbReference type="ARBA" id="ARBA00022989"/>
    </source>
</evidence>
<keyword evidence="7" id="KW-1278">Translocase</keyword>
<evidence type="ECO:0000256" key="13">
    <source>
        <dbReference type="SAM" id="Phobius"/>
    </source>
</evidence>
<dbReference type="Pfam" id="PF12270">
    <property type="entry name" value="Cyt_c_ox_IV"/>
    <property type="match status" value="1"/>
</dbReference>
<reference evidence="15" key="1">
    <citation type="journal article" date="2019" name="Int. J. Syst. Evol. Microbiol.">
        <title>The Global Catalogue of Microorganisms (GCM) 10K type strain sequencing project: providing services to taxonomists for standard genome sequencing and annotation.</title>
        <authorList>
            <consortium name="The Broad Institute Genomics Platform"/>
            <consortium name="The Broad Institute Genome Sequencing Center for Infectious Disease"/>
            <person name="Wu L."/>
            <person name="Ma J."/>
        </authorList>
    </citation>
    <scope>NUCLEOTIDE SEQUENCE [LARGE SCALE GENOMIC DNA]</scope>
    <source>
        <strain evidence="15">JCM 19015</strain>
    </source>
</reference>
<evidence type="ECO:0000256" key="11">
    <source>
        <dbReference type="ARBA" id="ARBA00031401"/>
    </source>
</evidence>
<protein>
    <recommendedName>
        <fullName evidence="4">cytochrome-c oxidase</fullName>
        <ecNumber evidence="4">7.1.1.9</ecNumber>
    </recommendedName>
    <alternativeName>
        <fullName evidence="11">Cytochrome aa3 subunit 4</fullName>
    </alternativeName>
    <alternativeName>
        <fullName evidence="10">Cytochrome c oxidase polypeptide IV</fullName>
    </alternativeName>
</protein>
<proteinExistence type="inferred from homology"/>
<comment type="caution">
    <text evidence="14">The sequence shown here is derived from an EMBL/GenBank/DDBJ whole genome shotgun (WGS) entry which is preliminary data.</text>
</comment>
<sequence>MYAASHDPVHHHPDGIGQLQPGRQFRAVLSRIFFIILTGTYVGWALLTYGRVEWVGSIALGLVAVLALFIGFYLNRSFRAQGGPLPEDRLDAAIDDGDPELGHFSPWSWWPIILAGSATLGFLGFAVGTWIAFIAFALFIVAIVGWVYEYYRGYFAH</sequence>
<evidence type="ECO:0000256" key="10">
    <source>
        <dbReference type="ARBA" id="ARBA00031366"/>
    </source>
</evidence>
<keyword evidence="15" id="KW-1185">Reference proteome</keyword>
<evidence type="ECO:0000256" key="9">
    <source>
        <dbReference type="ARBA" id="ARBA00023136"/>
    </source>
</evidence>
<feature type="transmembrane region" description="Helical" evidence="13">
    <location>
        <begin position="131"/>
        <end position="151"/>
    </location>
</feature>
<keyword evidence="8 13" id="KW-1133">Transmembrane helix</keyword>
<evidence type="ECO:0000256" key="5">
    <source>
        <dbReference type="ARBA" id="ARBA00022475"/>
    </source>
</evidence>
<dbReference type="EMBL" id="BAABLP010000007">
    <property type="protein sequence ID" value="GAA4754876.1"/>
    <property type="molecule type" value="Genomic_DNA"/>
</dbReference>
<comment type="subcellular location">
    <subcellularLocation>
        <location evidence="2">Cell membrane</location>
        <topology evidence="2">Multi-pass membrane protein</topology>
    </subcellularLocation>
</comment>
<keyword evidence="5" id="KW-1003">Cell membrane</keyword>
<comment type="similarity">
    <text evidence="3">Belongs to the cytochrome c oxidase bacterial subunit CtaF family.</text>
</comment>